<dbReference type="InterPro" id="IPR043502">
    <property type="entry name" value="DNA/RNA_pol_sf"/>
</dbReference>
<sequence length="554" mass="62821">MHVNDYRPINVINCFAKLITKILANRLQSFVPDLVSPFQTAFTKGRAVMESFMIAREYLSFYHKRKISALMYMVDFAKAFDSISWTFLINLLMEGGFPSGWIAWLLDILRSSSSVIKVNDEITNFFFHRRGLRQGDPLLPLLFNLVADALQSFIRNASPLTSGPIIIPPRALKYADDTIILMEAYPRNIAIVKEVLSNFAKLSGLHINDDKSLFVPVAIPDSSLSAIAQVLRCAPKDMPVTYLGLPLSISKLKKVHFKPLIDAFQRKLDGWKIRFLSSAGRLTLVKVVLTALPLHYMQVIQLPVWLVDHLDGIRRRFFWKGKDKCLGGHCLVNWSKCCTPKCAGGLGILNLTLQNQALLIRWLWKLVAEPNSTWTSTILALYGTKDTAILSHNNLLSHGLSDIMKYLPFFYASIIISSNDPTVAWRWTNSGAYTSASAYALLADPGVRSPYHLKLWKLKAPLKVKIFLWLLLQDRLLTQRNLLLRNWPANDRCACCSAHPLETASHLFLCCPLASSIWTRMRYLYNLPPSSFSDDLTAFWLTNRPSTKSDWDII</sequence>
<evidence type="ECO:0000313" key="2">
    <source>
        <dbReference type="EMBL" id="KAJ3700817.1"/>
    </source>
</evidence>
<proteinExistence type="predicted"/>
<dbReference type="SUPFAM" id="SSF56672">
    <property type="entry name" value="DNA/RNA polymerases"/>
    <property type="match status" value="1"/>
</dbReference>
<dbReference type="PANTHER" id="PTHR33116:SF78">
    <property type="entry name" value="OS12G0587133 PROTEIN"/>
    <property type="match status" value="1"/>
</dbReference>
<dbReference type="InterPro" id="IPR000477">
    <property type="entry name" value="RT_dom"/>
</dbReference>
<reference evidence="2 3" key="1">
    <citation type="journal article" date="2022" name="Cell">
        <title>Repeat-based holocentromeres influence genome architecture and karyotype evolution.</title>
        <authorList>
            <person name="Hofstatter P.G."/>
            <person name="Thangavel G."/>
            <person name="Lux T."/>
            <person name="Neumann P."/>
            <person name="Vondrak T."/>
            <person name="Novak P."/>
            <person name="Zhang M."/>
            <person name="Costa L."/>
            <person name="Castellani M."/>
            <person name="Scott A."/>
            <person name="Toegelov H."/>
            <person name="Fuchs J."/>
            <person name="Mata-Sucre Y."/>
            <person name="Dias Y."/>
            <person name="Vanzela A.L.L."/>
            <person name="Huettel B."/>
            <person name="Almeida C.C.S."/>
            <person name="Simkova H."/>
            <person name="Souza G."/>
            <person name="Pedrosa-Harand A."/>
            <person name="Macas J."/>
            <person name="Mayer K.F.X."/>
            <person name="Houben A."/>
            <person name="Marques A."/>
        </authorList>
    </citation>
    <scope>NUCLEOTIDE SEQUENCE [LARGE SCALE GENOMIC DNA]</scope>
    <source>
        <strain evidence="2">RhyTen1mFocal</strain>
    </source>
</reference>
<dbReference type="Proteomes" id="UP001210211">
    <property type="component" value="Unassembled WGS sequence"/>
</dbReference>
<dbReference type="EMBL" id="JAMRDG010000001">
    <property type="protein sequence ID" value="KAJ3700817.1"/>
    <property type="molecule type" value="Genomic_DNA"/>
</dbReference>
<evidence type="ECO:0000259" key="1">
    <source>
        <dbReference type="PROSITE" id="PS50878"/>
    </source>
</evidence>
<name>A0AAD5ZMV0_9POAL</name>
<dbReference type="InterPro" id="IPR026960">
    <property type="entry name" value="RVT-Znf"/>
</dbReference>
<dbReference type="PROSITE" id="PS50878">
    <property type="entry name" value="RT_POL"/>
    <property type="match status" value="1"/>
</dbReference>
<dbReference type="Pfam" id="PF13966">
    <property type="entry name" value="zf-RVT"/>
    <property type="match status" value="1"/>
</dbReference>
<comment type="caution">
    <text evidence="2">The sequence shown here is derived from an EMBL/GenBank/DDBJ whole genome shotgun (WGS) entry which is preliminary data.</text>
</comment>
<gene>
    <name evidence="2" type="ORF">LUZ61_004522</name>
</gene>
<keyword evidence="3" id="KW-1185">Reference proteome</keyword>
<organism evidence="2 3">
    <name type="scientific">Rhynchospora tenuis</name>
    <dbReference type="NCBI Taxonomy" id="198213"/>
    <lineage>
        <taxon>Eukaryota</taxon>
        <taxon>Viridiplantae</taxon>
        <taxon>Streptophyta</taxon>
        <taxon>Embryophyta</taxon>
        <taxon>Tracheophyta</taxon>
        <taxon>Spermatophyta</taxon>
        <taxon>Magnoliopsida</taxon>
        <taxon>Liliopsida</taxon>
        <taxon>Poales</taxon>
        <taxon>Cyperaceae</taxon>
        <taxon>Cyperoideae</taxon>
        <taxon>Rhynchosporeae</taxon>
        <taxon>Rhynchospora</taxon>
    </lineage>
</organism>
<feature type="domain" description="Reverse transcriptase" evidence="1">
    <location>
        <begin position="1"/>
        <end position="247"/>
    </location>
</feature>
<dbReference type="AlphaFoldDB" id="A0AAD5ZMV0"/>
<accession>A0AAD5ZMV0</accession>
<protein>
    <recommendedName>
        <fullName evidence="1">Reverse transcriptase domain-containing protein</fullName>
    </recommendedName>
</protein>
<dbReference type="Pfam" id="PF00078">
    <property type="entry name" value="RVT_1"/>
    <property type="match status" value="1"/>
</dbReference>
<evidence type="ECO:0000313" key="3">
    <source>
        <dbReference type="Proteomes" id="UP001210211"/>
    </source>
</evidence>
<dbReference type="PANTHER" id="PTHR33116">
    <property type="entry name" value="REVERSE TRANSCRIPTASE ZINC-BINDING DOMAIN-CONTAINING PROTEIN-RELATED-RELATED"/>
    <property type="match status" value="1"/>
</dbReference>
<dbReference type="CDD" id="cd01650">
    <property type="entry name" value="RT_nLTR_like"/>
    <property type="match status" value="1"/>
</dbReference>